<dbReference type="Gene3D" id="3.50.50.60">
    <property type="entry name" value="FAD/NAD(P)-binding domain"/>
    <property type="match status" value="2"/>
</dbReference>
<evidence type="ECO:0000313" key="4">
    <source>
        <dbReference type="EMBL" id="MTV50501.1"/>
    </source>
</evidence>
<sequence>MVTVSVRFDIIVVGSGAAGLATAIQLARYNHSVLVFDGGDGRTSWVPKYHNYLGFPQGISGKELLRVGREQAQNYGAEIVKSQVLKAEKKDNEEFVVTTSSAEYISRRLVLATGLEDNQPDITNKFDFAGRTLHYCLDCNGYEFIGQKSAVLGHSKKTIYNALELLNYTHQVCIVTNGLPLDGYHEYENLLREYHIDVLTELVERFIGKAGEKGRMQALRFTDGSVREVDVALSTYGVKANNQLAQSLNVECNESGHVVVNEQMETSVPHVYAAGDIINKTQMLVFATCEGIRAAMSIHRSLAVKRQPSTS</sequence>
<keyword evidence="1" id="KW-0285">Flavoprotein</keyword>
<evidence type="ECO:0000313" key="5">
    <source>
        <dbReference type="Proteomes" id="UP000430670"/>
    </source>
</evidence>
<name>A0A6I3SN98_HELMO</name>
<organism evidence="4 5">
    <name type="scientific">Heliobacterium mobile</name>
    <name type="common">Heliobacillus mobilis</name>
    <dbReference type="NCBI Taxonomy" id="28064"/>
    <lineage>
        <taxon>Bacteria</taxon>
        <taxon>Bacillati</taxon>
        <taxon>Bacillota</taxon>
        <taxon>Clostridia</taxon>
        <taxon>Eubacteriales</taxon>
        <taxon>Heliobacteriaceae</taxon>
        <taxon>Heliobacterium</taxon>
    </lineage>
</organism>
<dbReference type="Pfam" id="PF07992">
    <property type="entry name" value="Pyr_redox_2"/>
    <property type="match status" value="1"/>
</dbReference>
<evidence type="ECO:0000259" key="3">
    <source>
        <dbReference type="Pfam" id="PF07992"/>
    </source>
</evidence>
<comment type="caution">
    <text evidence="4">The sequence shown here is derived from an EMBL/GenBank/DDBJ whole genome shotgun (WGS) entry which is preliminary data.</text>
</comment>
<dbReference type="PRINTS" id="PR00469">
    <property type="entry name" value="PNDRDTASEII"/>
</dbReference>
<keyword evidence="5" id="KW-1185">Reference proteome</keyword>
<evidence type="ECO:0000256" key="2">
    <source>
        <dbReference type="ARBA" id="ARBA00023002"/>
    </source>
</evidence>
<protein>
    <submittedName>
        <fullName evidence="4">NAD(P)-binding protein</fullName>
    </submittedName>
</protein>
<accession>A0A6I3SN98</accession>
<dbReference type="InterPro" id="IPR050097">
    <property type="entry name" value="Ferredoxin-NADP_redctase_2"/>
</dbReference>
<dbReference type="GO" id="GO:0016491">
    <property type="term" value="F:oxidoreductase activity"/>
    <property type="evidence" value="ECO:0007669"/>
    <property type="project" value="UniProtKB-KW"/>
</dbReference>
<gene>
    <name evidence="4" type="ORF">GJ688_16265</name>
</gene>
<dbReference type="SUPFAM" id="SSF51905">
    <property type="entry name" value="FAD/NAD(P)-binding domain"/>
    <property type="match status" value="1"/>
</dbReference>
<dbReference type="InterPro" id="IPR036188">
    <property type="entry name" value="FAD/NAD-bd_sf"/>
</dbReference>
<dbReference type="PANTHER" id="PTHR48105">
    <property type="entry name" value="THIOREDOXIN REDUCTASE 1-RELATED-RELATED"/>
    <property type="match status" value="1"/>
</dbReference>
<feature type="domain" description="FAD/NAD(P)-binding" evidence="3">
    <location>
        <begin position="8"/>
        <end position="284"/>
    </location>
</feature>
<evidence type="ECO:0000256" key="1">
    <source>
        <dbReference type="ARBA" id="ARBA00022630"/>
    </source>
</evidence>
<dbReference type="EMBL" id="WNKU01000026">
    <property type="protein sequence ID" value="MTV50501.1"/>
    <property type="molecule type" value="Genomic_DNA"/>
</dbReference>
<reference evidence="4 5" key="1">
    <citation type="submission" date="2019-11" db="EMBL/GenBank/DDBJ databases">
        <title>Whole-genome sequence of a the green, strictly anaerobic photosynthetic bacterium Heliobacillus mobilis DSM 6151.</title>
        <authorList>
            <person name="Kyndt J.A."/>
            <person name="Meyer T.E."/>
        </authorList>
    </citation>
    <scope>NUCLEOTIDE SEQUENCE [LARGE SCALE GENOMIC DNA]</scope>
    <source>
        <strain evidence="4 5">DSM 6151</strain>
    </source>
</reference>
<dbReference type="Proteomes" id="UP000430670">
    <property type="component" value="Unassembled WGS sequence"/>
</dbReference>
<proteinExistence type="predicted"/>
<dbReference type="PRINTS" id="PR00368">
    <property type="entry name" value="FADPNR"/>
</dbReference>
<dbReference type="InterPro" id="IPR023753">
    <property type="entry name" value="FAD/NAD-binding_dom"/>
</dbReference>
<dbReference type="AlphaFoldDB" id="A0A6I3SN98"/>
<dbReference type="OrthoDB" id="9806179at2"/>
<keyword evidence="2" id="KW-0560">Oxidoreductase</keyword>